<dbReference type="PANTHER" id="PTHR43861">
    <property type="entry name" value="TRANS-ACONITATE 2-METHYLTRANSFERASE-RELATED"/>
    <property type="match status" value="1"/>
</dbReference>
<dbReference type="InterPro" id="IPR015985">
    <property type="entry name" value="TehB-like_dom"/>
</dbReference>
<dbReference type="SUPFAM" id="SSF53335">
    <property type="entry name" value="S-adenosyl-L-methionine-dependent methyltransferases"/>
    <property type="match status" value="1"/>
</dbReference>
<evidence type="ECO:0000313" key="4">
    <source>
        <dbReference type="Proteomes" id="UP001629953"/>
    </source>
</evidence>
<proteinExistence type="predicted"/>
<dbReference type="Pfam" id="PF03848">
    <property type="entry name" value="TehB"/>
    <property type="match status" value="1"/>
</dbReference>
<name>A0ABW9GBJ5_9GAMM</name>
<dbReference type="InterPro" id="IPR029063">
    <property type="entry name" value="SAM-dependent_MTases_sf"/>
</dbReference>
<feature type="domain" description="Tellurite resistance methyltransferase TehB-like" evidence="2">
    <location>
        <begin position="33"/>
        <end position="143"/>
    </location>
</feature>
<keyword evidence="4" id="KW-1185">Reference proteome</keyword>
<dbReference type="PANTHER" id="PTHR43861:SF3">
    <property type="entry name" value="PUTATIVE (AFU_ORTHOLOGUE AFUA_2G14390)-RELATED"/>
    <property type="match status" value="1"/>
</dbReference>
<sequence>MWNERFAQEQYAYGLEPNVFLVEQIQQLALPTRRVLMLGEGEGRNGVYLAQQGYTVDAVDGSQMGQKKALQLAKARQVSLNYTVADLAHYQIQGEYSLMVMIFCHLPPVIRQQLHQQMCKHLAPGGVILYLAYSPEQLQCGTGGPKQLDMLVSLNELQQDFAQLKPIVCQQRQREIHEGLYHNGMADVVELVASRSLR</sequence>
<keyword evidence="3" id="KW-0489">Methyltransferase</keyword>
<protein>
    <submittedName>
        <fullName evidence="3">Methyltransferase domain-containing protein</fullName>
    </submittedName>
</protein>
<organism evidence="3 4">
    <name type="scientific">Celerinatantimonas yamalensis</name>
    <dbReference type="NCBI Taxonomy" id="559956"/>
    <lineage>
        <taxon>Bacteria</taxon>
        <taxon>Pseudomonadati</taxon>
        <taxon>Pseudomonadota</taxon>
        <taxon>Gammaproteobacteria</taxon>
        <taxon>Celerinatantimonadaceae</taxon>
        <taxon>Celerinatantimonas</taxon>
    </lineage>
</organism>
<evidence type="ECO:0000259" key="2">
    <source>
        <dbReference type="Pfam" id="PF03848"/>
    </source>
</evidence>
<dbReference type="Gene3D" id="3.40.50.150">
    <property type="entry name" value="Vaccinia Virus protein VP39"/>
    <property type="match status" value="1"/>
</dbReference>
<dbReference type="EMBL" id="JBEQCT010000012">
    <property type="protein sequence ID" value="MFM2486862.1"/>
    <property type="molecule type" value="Genomic_DNA"/>
</dbReference>
<dbReference type="GO" id="GO:0008168">
    <property type="term" value="F:methyltransferase activity"/>
    <property type="evidence" value="ECO:0007669"/>
    <property type="project" value="UniProtKB-KW"/>
</dbReference>
<evidence type="ECO:0000313" key="3">
    <source>
        <dbReference type="EMBL" id="MFM2486862.1"/>
    </source>
</evidence>
<dbReference type="GO" id="GO:0032259">
    <property type="term" value="P:methylation"/>
    <property type="evidence" value="ECO:0007669"/>
    <property type="project" value="UniProtKB-KW"/>
</dbReference>
<keyword evidence="1" id="KW-0808">Transferase</keyword>
<comment type="caution">
    <text evidence="3">The sequence shown here is derived from an EMBL/GenBank/DDBJ whole genome shotgun (WGS) entry which is preliminary data.</text>
</comment>
<dbReference type="CDD" id="cd02440">
    <property type="entry name" value="AdoMet_MTases"/>
    <property type="match status" value="1"/>
</dbReference>
<dbReference type="RefSeq" id="WP_408625162.1">
    <property type="nucleotide sequence ID" value="NZ_JBEQCT010000012.1"/>
</dbReference>
<accession>A0ABW9GBJ5</accession>
<reference evidence="3 4" key="1">
    <citation type="journal article" date="2013" name="Int. J. Syst. Evol. Microbiol.">
        <title>Celerinatantimonas yamalensis sp. nov., a cold-adapted diazotrophic bacterium from a cold permafrost brine.</title>
        <authorList>
            <person name="Shcherbakova V."/>
            <person name="Chuvilskaya N."/>
            <person name="Rivkina E."/>
            <person name="Demidov N."/>
            <person name="Uchaeva V."/>
            <person name="Suetin S."/>
            <person name="Suzina N."/>
            <person name="Gilichinsky D."/>
        </authorList>
    </citation>
    <scope>NUCLEOTIDE SEQUENCE [LARGE SCALE GENOMIC DNA]</scope>
    <source>
        <strain evidence="3 4">C7</strain>
    </source>
</reference>
<dbReference type="Proteomes" id="UP001629953">
    <property type="component" value="Unassembled WGS sequence"/>
</dbReference>
<gene>
    <name evidence="3" type="ORF">ABUE30_17660</name>
</gene>
<evidence type="ECO:0000256" key="1">
    <source>
        <dbReference type="ARBA" id="ARBA00022679"/>
    </source>
</evidence>